<reference evidence="6 7" key="1">
    <citation type="submission" date="2018-06" db="EMBL/GenBank/DDBJ databases">
        <title>Extensive metabolic versatility and redundancy in microbially diverse, dynamic hydrothermal sediments.</title>
        <authorList>
            <person name="Dombrowski N."/>
            <person name="Teske A."/>
            <person name="Baker B.J."/>
        </authorList>
    </citation>
    <scope>NUCLEOTIDE SEQUENCE [LARGE SCALE GENOMIC DNA]</scope>
    <source>
        <strain evidence="6">B36_G15</strain>
    </source>
</reference>
<keyword evidence="1 2" id="KW-0663">Pyridoxal phosphate</keyword>
<dbReference type="FunFam" id="3.20.20.10:FF:000018">
    <property type="entry name" value="Pyridoxal phosphate homeostasis protein"/>
    <property type="match status" value="1"/>
</dbReference>
<dbReference type="InterPro" id="IPR029066">
    <property type="entry name" value="PLP-binding_barrel"/>
</dbReference>
<dbReference type="EMBL" id="QNBE01000040">
    <property type="protein sequence ID" value="RKX70420.1"/>
    <property type="molecule type" value="Genomic_DNA"/>
</dbReference>
<dbReference type="SUPFAM" id="SSF51419">
    <property type="entry name" value="PLP-binding barrel"/>
    <property type="match status" value="1"/>
</dbReference>
<dbReference type="GO" id="GO:0030170">
    <property type="term" value="F:pyridoxal phosphate binding"/>
    <property type="evidence" value="ECO:0007669"/>
    <property type="project" value="UniProtKB-UniRule"/>
</dbReference>
<evidence type="ECO:0000313" key="6">
    <source>
        <dbReference type="EMBL" id="RKX70420.1"/>
    </source>
</evidence>
<comment type="cofactor">
    <cofactor evidence="3">
        <name>pyridoxal 5'-phosphate</name>
        <dbReference type="ChEBI" id="CHEBI:597326"/>
    </cofactor>
</comment>
<dbReference type="Proteomes" id="UP000268469">
    <property type="component" value="Unassembled WGS sequence"/>
</dbReference>
<evidence type="ECO:0000256" key="2">
    <source>
        <dbReference type="HAMAP-Rule" id="MF_02087"/>
    </source>
</evidence>
<comment type="function">
    <text evidence="2">Pyridoxal 5'-phosphate (PLP)-binding protein, which is involved in PLP homeostasis.</text>
</comment>
<accession>A0A660SKD7</accession>
<dbReference type="Pfam" id="PF01168">
    <property type="entry name" value="Ala_racemase_N"/>
    <property type="match status" value="1"/>
</dbReference>
<feature type="domain" description="Alanine racemase N-terminal" evidence="5">
    <location>
        <begin position="6"/>
        <end position="223"/>
    </location>
</feature>
<comment type="similarity">
    <text evidence="2 4">Belongs to the pyridoxal phosphate-binding protein YggS/PROSC family.</text>
</comment>
<evidence type="ECO:0000259" key="5">
    <source>
        <dbReference type="Pfam" id="PF01168"/>
    </source>
</evidence>
<dbReference type="Gene3D" id="3.20.20.10">
    <property type="entry name" value="Alanine racemase"/>
    <property type="match status" value="1"/>
</dbReference>
<dbReference type="CDD" id="cd00635">
    <property type="entry name" value="PLPDE_III_YBL036c_like"/>
    <property type="match status" value="1"/>
</dbReference>
<evidence type="ECO:0000313" key="7">
    <source>
        <dbReference type="Proteomes" id="UP000268469"/>
    </source>
</evidence>
<evidence type="ECO:0000256" key="3">
    <source>
        <dbReference type="PIRSR" id="PIRSR004848-1"/>
    </source>
</evidence>
<dbReference type="PANTHER" id="PTHR10146:SF14">
    <property type="entry name" value="PYRIDOXAL PHOSPHATE HOMEOSTASIS PROTEIN"/>
    <property type="match status" value="1"/>
</dbReference>
<evidence type="ECO:0000256" key="4">
    <source>
        <dbReference type="RuleBase" id="RU004514"/>
    </source>
</evidence>
<dbReference type="InterPro" id="IPR001608">
    <property type="entry name" value="Ala_racemase_N"/>
</dbReference>
<dbReference type="InterPro" id="IPR011078">
    <property type="entry name" value="PyrdxlP_homeostasis"/>
</dbReference>
<comment type="caution">
    <text evidence="6">The sequence shown here is derived from an EMBL/GenBank/DDBJ whole genome shotgun (WGS) entry which is preliminary data.</text>
</comment>
<feature type="modified residue" description="N6-(pyridoxal phosphate)lysine" evidence="2 3">
    <location>
        <position position="35"/>
    </location>
</feature>
<sequence>MVLEENLKKLKERVARACDRAGRNPDEIRLVAVTKEFPPEIINQAIELGIKEIGENRVQEARAKYGLIKKGVIWHMVGHLQRNKVKKALEIFDIIQSVDSERLAREISKRAEKEVPILVEVNTSKEKTKFGVEPETVDTLIEVVADLPNLKLLGLMTIGPGWAISDPEASRPCFRLLSDLRKKIEDRFQIVLPILSMGMSSDFEVAIEEGTTMIRVGTAIFGPRG</sequence>
<dbReference type="PIRSF" id="PIRSF004848">
    <property type="entry name" value="YBL036c_PLPDEIII"/>
    <property type="match status" value="1"/>
</dbReference>
<dbReference type="AlphaFoldDB" id="A0A660SKD7"/>
<gene>
    <name evidence="6" type="ORF">DRP53_05130</name>
</gene>
<evidence type="ECO:0000256" key="1">
    <source>
        <dbReference type="ARBA" id="ARBA00022898"/>
    </source>
</evidence>
<dbReference type="NCBIfam" id="TIGR00044">
    <property type="entry name" value="YggS family pyridoxal phosphate-dependent enzyme"/>
    <property type="match status" value="1"/>
</dbReference>
<name>A0A660SKD7_UNCW3</name>
<organism evidence="6 7">
    <name type="scientific">candidate division WOR-3 bacterium</name>
    <dbReference type="NCBI Taxonomy" id="2052148"/>
    <lineage>
        <taxon>Bacteria</taxon>
        <taxon>Bacteria division WOR-3</taxon>
    </lineage>
</organism>
<dbReference type="HAMAP" id="MF_02087">
    <property type="entry name" value="PLP_homeostasis"/>
    <property type="match status" value="1"/>
</dbReference>
<protein>
    <recommendedName>
        <fullName evidence="2">Pyridoxal phosphate homeostasis protein</fullName>
        <shortName evidence="2">PLP homeostasis protein</shortName>
    </recommendedName>
</protein>
<dbReference type="PANTHER" id="PTHR10146">
    <property type="entry name" value="PROLINE SYNTHETASE CO-TRANSCRIBED BACTERIAL HOMOLOG PROTEIN"/>
    <property type="match status" value="1"/>
</dbReference>
<proteinExistence type="inferred from homology"/>